<dbReference type="InterPro" id="IPR041583">
    <property type="entry name" value="TetR_C_31"/>
</dbReference>
<proteinExistence type="predicted"/>
<gene>
    <name evidence="4" type="ORF">J2S57_006215</name>
</gene>
<evidence type="ECO:0000256" key="1">
    <source>
        <dbReference type="ARBA" id="ARBA00023125"/>
    </source>
</evidence>
<dbReference type="PROSITE" id="PS50977">
    <property type="entry name" value="HTH_TETR_2"/>
    <property type="match status" value="1"/>
</dbReference>
<feature type="domain" description="HTH tetR-type" evidence="3">
    <location>
        <begin position="12"/>
        <end position="72"/>
    </location>
</feature>
<dbReference type="InterPro" id="IPR036271">
    <property type="entry name" value="Tet_transcr_reg_TetR-rel_C_sf"/>
</dbReference>
<sequence>MSGDRRPRRTDPQRRERILDAAITVMAARGVVGATHRVIAEAADVPLGSLTYYFSSLDDLRTHAFIRLSERLGQAYRARFDAVTDVPGLIEAVTGLIHDAAGASTDEWAVSYELYGAALRDPALREVTENWMRASRSVLERFVEPDTARALDALIEGLVIHSILSTAPPSREQIREAVRRLVS</sequence>
<dbReference type="InterPro" id="IPR009057">
    <property type="entry name" value="Homeodomain-like_sf"/>
</dbReference>
<evidence type="ECO:0000313" key="4">
    <source>
        <dbReference type="EMBL" id="MDP9830466.1"/>
    </source>
</evidence>
<comment type="caution">
    <text evidence="4">The sequence shown here is derived from an EMBL/GenBank/DDBJ whole genome shotgun (WGS) entry which is preliminary data.</text>
</comment>
<reference evidence="4 5" key="1">
    <citation type="submission" date="2023-07" db="EMBL/GenBank/DDBJ databases">
        <title>Sequencing the genomes of 1000 actinobacteria strains.</title>
        <authorList>
            <person name="Klenk H.-P."/>
        </authorList>
    </citation>
    <scope>NUCLEOTIDE SEQUENCE [LARGE SCALE GENOMIC DNA]</scope>
    <source>
        <strain evidence="4 5">DSM 44388</strain>
    </source>
</reference>
<accession>A0ABT9PCN0</accession>
<dbReference type="EMBL" id="JAUSQZ010000001">
    <property type="protein sequence ID" value="MDP9830466.1"/>
    <property type="molecule type" value="Genomic_DNA"/>
</dbReference>
<dbReference type="PANTHER" id="PTHR30055">
    <property type="entry name" value="HTH-TYPE TRANSCRIPTIONAL REGULATOR RUTR"/>
    <property type="match status" value="1"/>
</dbReference>
<dbReference type="InterPro" id="IPR001647">
    <property type="entry name" value="HTH_TetR"/>
</dbReference>
<feature type="DNA-binding region" description="H-T-H motif" evidence="2">
    <location>
        <begin position="35"/>
        <end position="54"/>
    </location>
</feature>
<keyword evidence="1 2" id="KW-0238">DNA-binding</keyword>
<dbReference type="GO" id="GO:0003677">
    <property type="term" value="F:DNA binding"/>
    <property type="evidence" value="ECO:0007669"/>
    <property type="project" value="UniProtKB-KW"/>
</dbReference>
<dbReference type="SUPFAM" id="SSF48498">
    <property type="entry name" value="Tetracyclin repressor-like, C-terminal domain"/>
    <property type="match status" value="1"/>
</dbReference>
<dbReference type="InterPro" id="IPR050109">
    <property type="entry name" value="HTH-type_TetR-like_transc_reg"/>
</dbReference>
<dbReference type="PANTHER" id="PTHR30055:SF231">
    <property type="entry name" value="TRANSCRIPTIONAL REGULATORY PROTEIN (PROBABLY DEOR-FAMILY)-RELATED"/>
    <property type="match status" value="1"/>
</dbReference>
<evidence type="ECO:0000259" key="3">
    <source>
        <dbReference type="PROSITE" id="PS50977"/>
    </source>
</evidence>
<keyword evidence="5" id="KW-1185">Reference proteome</keyword>
<dbReference type="SUPFAM" id="SSF46689">
    <property type="entry name" value="Homeodomain-like"/>
    <property type="match status" value="1"/>
</dbReference>
<dbReference type="Pfam" id="PF17940">
    <property type="entry name" value="TetR_C_31"/>
    <property type="match status" value="1"/>
</dbReference>
<dbReference type="Pfam" id="PF00440">
    <property type="entry name" value="TetR_N"/>
    <property type="match status" value="1"/>
</dbReference>
<organism evidence="4 5">
    <name type="scientific">Kineosporia succinea</name>
    <dbReference type="NCBI Taxonomy" id="84632"/>
    <lineage>
        <taxon>Bacteria</taxon>
        <taxon>Bacillati</taxon>
        <taxon>Actinomycetota</taxon>
        <taxon>Actinomycetes</taxon>
        <taxon>Kineosporiales</taxon>
        <taxon>Kineosporiaceae</taxon>
        <taxon>Kineosporia</taxon>
    </lineage>
</organism>
<dbReference type="RefSeq" id="WP_307249536.1">
    <property type="nucleotide sequence ID" value="NZ_JAUSQZ010000001.1"/>
</dbReference>
<name>A0ABT9PCN0_9ACTN</name>
<dbReference type="Gene3D" id="1.10.357.10">
    <property type="entry name" value="Tetracycline Repressor, domain 2"/>
    <property type="match status" value="1"/>
</dbReference>
<protein>
    <submittedName>
        <fullName evidence="4">DNA-binding transcriptional regulator YbjK</fullName>
    </submittedName>
</protein>
<evidence type="ECO:0000313" key="5">
    <source>
        <dbReference type="Proteomes" id="UP001235712"/>
    </source>
</evidence>
<evidence type="ECO:0000256" key="2">
    <source>
        <dbReference type="PROSITE-ProRule" id="PRU00335"/>
    </source>
</evidence>
<dbReference type="Proteomes" id="UP001235712">
    <property type="component" value="Unassembled WGS sequence"/>
</dbReference>